<keyword evidence="2" id="KW-1185">Reference proteome</keyword>
<dbReference type="EMBL" id="JAYKXN010000006">
    <property type="protein sequence ID" value="KAK7279959.1"/>
    <property type="molecule type" value="Genomic_DNA"/>
</dbReference>
<comment type="caution">
    <text evidence="1">The sequence shown here is derived from an EMBL/GenBank/DDBJ whole genome shotgun (WGS) entry which is preliminary data.</text>
</comment>
<dbReference type="Proteomes" id="UP001359559">
    <property type="component" value="Unassembled WGS sequence"/>
</dbReference>
<organism evidence="1 2">
    <name type="scientific">Clitoria ternatea</name>
    <name type="common">Butterfly pea</name>
    <dbReference type="NCBI Taxonomy" id="43366"/>
    <lineage>
        <taxon>Eukaryota</taxon>
        <taxon>Viridiplantae</taxon>
        <taxon>Streptophyta</taxon>
        <taxon>Embryophyta</taxon>
        <taxon>Tracheophyta</taxon>
        <taxon>Spermatophyta</taxon>
        <taxon>Magnoliopsida</taxon>
        <taxon>eudicotyledons</taxon>
        <taxon>Gunneridae</taxon>
        <taxon>Pentapetalae</taxon>
        <taxon>rosids</taxon>
        <taxon>fabids</taxon>
        <taxon>Fabales</taxon>
        <taxon>Fabaceae</taxon>
        <taxon>Papilionoideae</taxon>
        <taxon>50 kb inversion clade</taxon>
        <taxon>NPAAA clade</taxon>
        <taxon>indigoferoid/millettioid clade</taxon>
        <taxon>Phaseoleae</taxon>
        <taxon>Clitoria</taxon>
    </lineage>
</organism>
<evidence type="ECO:0008006" key="3">
    <source>
        <dbReference type="Google" id="ProtNLM"/>
    </source>
</evidence>
<name>A0AAN9FP60_CLITE</name>
<dbReference type="AlphaFoldDB" id="A0AAN9FP60"/>
<proteinExistence type="predicted"/>
<gene>
    <name evidence="1" type="ORF">RJT34_25021</name>
</gene>
<evidence type="ECO:0000313" key="2">
    <source>
        <dbReference type="Proteomes" id="UP001359559"/>
    </source>
</evidence>
<sequence>MVAHVLGYQLIREGYKWKWSELFTWEDENLGSLQAKYDLVVLRKGWKIDGFGEKLWMRFFTVKLAYDLLCKRSNVEEDRLSFTLWNRWQVLWLAIVWTVWCARNELIFNEKPFNSHVVFEMVQLNALAWLKAKSTSFCFNLVNWLMNPEECILCL</sequence>
<evidence type="ECO:0000313" key="1">
    <source>
        <dbReference type="EMBL" id="KAK7279959.1"/>
    </source>
</evidence>
<reference evidence="1 2" key="1">
    <citation type="submission" date="2024-01" db="EMBL/GenBank/DDBJ databases">
        <title>The genomes of 5 underutilized Papilionoideae crops provide insights into root nodulation and disease resistance.</title>
        <authorList>
            <person name="Yuan L."/>
        </authorList>
    </citation>
    <scope>NUCLEOTIDE SEQUENCE [LARGE SCALE GENOMIC DNA]</scope>
    <source>
        <strain evidence="1">LY-2023</strain>
        <tissue evidence="1">Leaf</tissue>
    </source>
</reference>
<protein>
    <recommendedName>
        <fullName evidence="3">Reverse transcriptase zinc-binding domain-containing protein</fullName>
    </recommendedName>
</protein>
<accession>A0AAN9FP60</accession>